<accession>K5VC19</accession>
<dbReference type="KEGG" id="pco:PHACADRAFT_266233"/>
<dbReference type="HOGENOM" id="CLU_014826_0_0_1"/>
<keyword evidence="3" id="KW-0119">Carbohydrate metabolism</keyword>
<dbReference type="InterPro" id="IPR019378">
    <property type="entry name" value="GDP-Fuc_O-FucTrfase"/>
</dbReference>
<evidence type="ECO:0000313" key="5">
    <source>
        <dbReference type="EMBL" id="EKM48643.1"/>
    </source>
</evidence>
<evidence type="ECO:0000256" key="1">
    <source>
        <dbReference type="ARBA" id="ARBA00022679"/>
    </source>
</evidence>
<evidence type="ECO:0000256" key="2">
    <source>
        <dbReference type="ARBA" id="ARBA00023253"/>
    </source>
</evidence>
<dbReference type="GO" id="GO:0016740">
    <property type="term" value="F:transferase activity"/>
    <property type="evidence" value="ECO:0007669"/>
    <property type="project" value="UniProtKB-KW"/>
</dbReference>
<dbReference type="GO" id="GO:0006004">
    <property type="term" value="P:fucose metabolic process"/>
    <property type="evidence" value="ECO:0007669"/>
    <property type="project" value="UniProtKB-KW"/>
</dbReference>
<evidence type="ECO:0000313" key="6">
    <source>
        <dbReference type="Proteomes" id="UP000008370"/>
    </source>
</evidence>
<feature type="transmembrane region" description="Helical" evidence="4">
    <location>
        <begin position="35"/>
        <end position="54"/>
    </location>
</feature>
<keyword evidence="4" id="KW-0472">Membrane</keyword>
<dbReference type="GeneID" id="18919334"/>
<evidence type="ECO:0000256" key="3">
    <source>
        <dbReference type="ARBA" id="ARBA00023277"/>
    </source>
</evidence>
<keyword evidence="1" id="KW-0808">Transferase</keyword>
<keyword evidence="4" id="KW-0812">Transmembrane</keyword>
<reference evidence="5 6" key="1">
    <citation type="journal article" date="2012" name="BMC Genomics">
        <title>Comparative genomics of the white-rot fungi, Phanerochaete carnosa and P. chrysosporium, to elucidate the genetic basis of the distinct wood types they colonize.</title>
        <authorList>
            <person name="Suzuki H."/>
            <person name="MacDonald J."/>
            <person name="Syed K."/>
            <person name="Salamov A."/>
            <person name="Hori C."/>
            <person name="Aerts A."/>
            <person name="Henrissat B."/>
            <person name="Wiebenga A."/>
            <person name="vanKuyk P.A."/>
            <person name="Barry K."/>
            <person name="Lindquist E."/>
            <person name="LaButti K."/>
            <person name="Lapidus A."/>
            <person name="Lucas S."/>
            <person name="Coutinho P."/>
            <person name="Gong Y."/>
            <person name="Samejima M."/>
            <person name="Mahadevan R."/>
            <person name="Abou-Zaid M."/>
            <person name="de Vries R.P."/>
            <person name="Igarashi K."/>
            <person name="Yadav J.S."/>
            <person name="Grigoriev I.V."/>
            <person name="Master E.R."/>
        </authorList>
    </citation>
    <scope>NUCLEOTIDE SEQUENCE [LARGE SCALE GENOMIC DNA]</scope>
    <source>
        <strain evidence="5 6">HHB-10118-sp</strain>
    </source>
</reference>
<organism evidence="5 6">
    <name type="scientific">Phanerochaete carnosa (strain HHB-10118-sp)</name>
    <name type="common">White-rot fungus</name>
    <name type="synonym">Peniophora carnosa</name>
    <dbReference type="NCBI Taxonomy" id="650164"/>
    <lineage>
        <taxon>Eukaryota</taxon>
        <taxon>Fungi</taxon>
        <taxon>Dikarya</taxon>
        <taxon>Basidiomycota</taxon>
        <taxon>Agaricomycotina</taxon>
        <taxon>Agaricomycetes</taxon>
        <taxon>Polyporales</taxon>
        <taxon>Phanerochaetaceae</taxon>
        <taxon>Phanerochaete</taxon>
    </lineage>
</organism>
<keyword evidence="4" id="KW-1133">Transmembrane helix</keyword>
<dbReference type="OrthoDB" id="2559662at2759"/>
<dbReference type="Proteomes" id="UP000008370">
    <property type="component" value="Unassembled WGS sequence"/>
</dbReference>
<dbReference type="Pfam" id="PF10250">
    <property type="entry name" value="O-FucT"/>
    <property type="match status" value="1"/>
</dbReference>
<dbReference type="InParanoid" id="K5VC19"/>
<proteinExistence type="predicted"/>
<gene>
    <name evidence="5" type="ORF">PHACADRAFT_266233</name>
</gene>
<dbReference type="EMBL" id="JH930855">
    <property type="protein sequence ID" value="EKM48643.1"/>
    <property type="molecule type" value="Genomic_DNA"/>
</dbReference>
<protein>
    <submittedName>
        <fullName evidence="5">Uncharacterized protein</fullName>
    </submittedName>
</protein>
<keyword evidence="2" id="KW-0294">Fucose metabolism</keyword>
<dbReference type="CDD" id="cd11296">
    <property type="entry name" value="O-FucT_like"/>
    <property type="match status" value="1"/>
</dbReference>
<dbReference type="RefSeq" id="XP_007402804.1">
    <property type="nucleotide sequence ID" value="XM_007402742.1"/>
</dbReference>
<dbReference type="AlphaFoldDB" id="K5VC19"/>
<keyword evidence="6" id="KW-1185">Reference proteome</keyword>
<dbReference type="Gene3D" id="3.40.50.11350">
    <property type="match status" value="1"/>
</dbReference>
<dbReference type="STRING" id="650164.K5VC19"/>
<sequence>MPGDDYDLLPSSEKGARKQIPFSLRASRFLKLRRATAILVATVASVILVGFYLVRFRGTDMSQEIPEPEPVPEPLPPLYPEYHRAELALPQHDPRRPFEGGRKYMWVADHTYQSGFGNFMQDMIMNAQLVYETGRSYVFDNFTWDRDGPEYAQFGGKTIPSRIPLSALISGPIVGGPFGDNDPTPRAVVKEYWDQICPNKTIIRADEIRKLHGEGADARKILDTWVDYIKDIDDPCLEVERYSGSIFHVFMFGTPNEIMPVWPTFSQSPILQLFGWGQLAHTAFETNRHLFSPAPLIAPYVTSPTCPNCVDPYARLDGLLALHIRRGDFMEHCPNLGNWGAGFSAFNSFPSFPDLWVPPEGEHEQRMAVYLRRCLPTIEQIVEKVEQVRAGSASEGLRHVYIMSNGDREWLADLKAALLNAHDWELVATSRDLVLTPEQRYTSHTLDMLIGERAQVLIGNGFSSMTSNIAMLRMARQQPSDTTRMW</sequence>
<evidence type="ECO:0000256" key="4">
    <source>
        <dbReference type="SAM" id="Phobius"/>
    </source>
</evidence>
<name>K5VC19_PHACS</name>